<dbReference type="Pfam" id="PF00379">
    <property type="entry name" value="Chitin_bind_4"/>
    <property type="match status" value="1"/>
</dbReference>
<dbReference type="Proteomes" id="UP000887116">
    <property type="component" value="Unassembled WGS sequence"/>
</dbReference>
<accession>A0A8X6G399</accession>
<keyword evidence="3" id="KW-1185">Reference proteome</keyword>
<comment type="caution">
    <text evidence="2">The sequence shown here is derived from an EMBL/GenBank/DDBJ whole genome shotgun (WGS) entry which is preliminary data.</text>
</comment>
<reference evidence="2" key="1">
    <citation type="submission" date="2020-07" db="EMBL/GenBank/DDBJ databases">
        <title>Multicomponent nature underlies the extraordinary mechanical properties of spider dragline silk.</title>
        <authorList>
            <person name="Kono N."/>
            <person name="Nakamura H."/>
            <person name="Mori M."/>
            <person name="Yoshida Y."/>
            <person name="Ohtoshi R."/>
            <person name="Malay A.D."/>
            <person name="Moran D.A.P."/>
            <person name="Tomita M."/>
            <person name="Numata K."/>
            <person name="Arakawa K."/>
        </authorList>
    </citation>
    <scope>NUCLEOTIDE SEQUENCE</scope>
</reference>
<sequence>EEAIPSPYSFNIKTGAAYGTKVIREEVGDAEGRVKGTYTVSSPRGATRVVQYHADDTGFHANIKTSEPNIKTHSPSNAQIEAIPVKGGSASGVKTVQVPDGKIHRTAELPQVATVPVAQYPVIQATDAADPARIKNIKTIKTIKSVVASGFNIKDSQLREPTARRVVKEPVVAAIKSAPVLVPQQNIKTVVKKSDPSKIRLTQQRFSPLDIPVIAKGGSDVLAEGIQAAPFTDGAKEIIVYEDGTTVELQGSNILGQDLSTFTGQDSFGNRNPQVSYSQRERGGSATIFRAGSIDEKVKPVQAAPKAPTSTQIFSNPQRTAGTLSQLGISSDIVNLNRQLQRQSEEELKRTLAGIVDVDTNLQSASLSDKELADIARRIGSGAMAAVAPAPQLRRPDQVQSIKPAVSPQRIPLAPRPQVVGAGIDQKFKYTAGRVTAEGIQGGTRRVNAGQIRGSSALGQGENVFILGNAPGAMGTLRTGSQGIPKPKPKVSPQALPKPQMTATQALPQPGIGADIAELNRQLQMQSEEELKRTLAGIVNVDANIQGASLSEKELADISRRIGSGVPAPVVPVPQQRRPDQIQRIKPQRVPVAPRTQFVRTGIDQKFKYTAGRVTSGRIQGGRVTAGQIRGSSAVGQGENVFILGNAPGLPQPGIGADIAELNRQLQMQSEEELKRTLAGIVNVDANIQGASLSEKELADISRRIGSGAPAPVAPVPQQRRPDQIQRVKPQRVPVAPRPQVVGTGIDQKFKYTAGRVTSGRIQGGIRRVTAGQIRGSSAVGQGGNVFILGNSPEKELADISRRIGSGAPAPQQRRPDQIQRIKPQRVLVAPRPQVVGAGIDQKFKYTAGRVSSGGIQGGIRRVTAGQIRGSSAVGQGENVFILGNAPGAIGTLRTGSQGIPKPNQRFHLKHYQNHKLQPLKFYHSQV</sequence>
<organism evidence="2 3">
    <name type="scientific">Trichonephila clavata</name>
    <name type="common">Joro spider</name>
    <name type="synonym">Nephila clavata</name>
    <dbReference type="NCBI Taxonomy" id="2740835"/>
    <lineage>
        <taxon>Eukaryota</taxon>
        <taxon>Metazoa</taxon>
        <taxon>Ecdysozoa</taxon>
        <taxon>Arthropoda</taxon>
        <taxon>Chelicerata</taxon>
        <taxon>Arachnida</taxon>
        <taxon>Araneae</taxon>
        <taxon>Araneomorphae</taxon>
        <taxon>Entelegynae</taxon>
        <taxon>Araneoidea</taxon>
        <taxon>Nephilidae</taxon>
        <taxon>Trichonephila</taxon>
    </lineage>
</organism>
<gene>
    <name evidence="2" type="primary">NCL1_40521</name>
    <name evidence="2" type="ORF">TNCT_142091</name>
</gene>
<evidence type="ECO:0000313" key="3">
    <source>
        <dbReference type="Proteomes" id="UP000887116"/>
    </source>
</evidence>
<dbReference type="OrthoDB" id="6437328at2759"/>
<dbReference type="InterPro" id="IPR000618">
    <property type="entry name" value="Insect_cuticle"/>
</dbReference>
<protein>
    <submittedName>
        <fullName evidence="2">ATP-grasp domain-containing protein</fullName>
    </submittedName>
</protein>
<keyword evidence="1" id="KW-0193">Cuticle</keyword>
<name>A0A8X6G399_TRICU</name>
<dbReference type="PROSITE" id="PS51155">
    <property type="entry name" value="CHIT_BIND_RR_2"/>
    <property type="match status" value="1"/>
</dbReference>
<proteinExistence type="predicted"/>
<dbReference type="AlphaFoldDB" id="A0A8X6G399"/>
<dbReference type="EMBL" id="BMAO01034314">
    <property type="protein sequence ID" value="GFQ95755.1"/>
    <property type="molecule type" value="Genomic_DNA"/>
</dbReference>
<evidence type="ECO:0000313" key="2">
    <source>
        <dbReference type="EMBL" id="GFQ95755.1"/>
    </source>
</evidence>
<evidence type="ECO:0000256" key="1">
    <source>
        <dbReference type="PROSITE-ProRule" id="PRU00497"/>
    </source>
</evidence>
<dbReference type="GO" id="GO:0042302">
    <property type="term" value="F:structural constituent of cuticle"/>
    <property type="evidence" value="ECO:0007669"/>
    <property type="project" value="UniProtKB-UniRule"/>
</dbReference>
<feature type="non-terminal residue" evidence="2">
    <location>
        <position position="927"/>
    </location>
</feature>